<keyword evidence="4" id="KW-1185">Reference proteome</keyword>
<evidence type="ECO:0000256" key="1">
    <source>
        <dbReference type="SAM" id="MobiDB-lite"/>
    </source>
</evidence>
<feature type="signal peptide" evidence="2">
    <location>
        <begin position="1"/>
        <end position="25"/>
    </location>
</feature>
<reference evidence="3" key="1">
    <citation type="submission" date="2022-08" db="EMBL/GenBank/DDBJ databases">
        <authorList>
            <consortium name="DOE Joint Genome Institute"/>
            <person name="Min B."/>
            <person name="Riley R."/>
            <person name="Sierra-Patev S."/>
            <person name="Naranjo-Ortiz M."/>
            <person name="Looney B."/>
            <person name="Konkel Z."/>
            <person name="Slot J.C."/>
            <person name="Sakamoto Y."/>
            <person name="Steenwyk J.L."/>
            <person name="Rokas A."/>
            <person name="Carro J."/>
            <person name="Camarero S."/>
            <person name="Ferreira P."/>
            <person name="Molpeceres G."/>
            <person name="Ruiz-Duenas F.J."/>
            <person name="Serrano A."/>
            <person name="Henrissat B."/>
            <person name="Drula E."/>
            <person name="Hughes K.W."/>
            <person name="Mata J.L."/>
            <person name="Ishikawa N.K."/>
            <person name="Vargas-Isla R."/>
            <person name="Ushijima S."/>
            <person name="Smith C.A."/>
            <person name="Ahrendt S."/>
            <person name="Andreopoulos W."/>
            <person name="He G."/>
            <person name="Labutti K."/>
            <person name="Lipzen A."/>
            <person name="Ng V."/>
            <person name="Sandor L."/>
            <person name="Barry K."/>
            <person name="Martinez A.T."/>
            <person name="Xiao Y."/>
            <person name="Gibbons J.G."/>
            <person name="Terashima K."/>
            <person name="Hibbett D.S."/>
            <person name="Grigoriev I.V."/>
        </authorList>
    </citation>
    <scope>NUCLEOTIDE SEQUENCE</scope>
    <source>
        <strain evidence="3">TFB10827</strain>
    </source>
</reference>
<comment type="caution">
    <text evidence="3">The sequence shown here is derived from an EMBL/GenBank/DDBJ whole genome shotgun (WGS) entry which is preliminary data.</text>
</comment>
<sequence length="90" mass="9975">MFHKRTYAVAYVVFMLFGLVCTTSAATLPQARAPMPTDPSPPKKSSSWKKLVGKLTSGQLETIPEKPKQTEFKMVHDDWSFGGDNTGVKQ</sequence>
<feature type="chain" id="PRO_5045206295" evidence="2">
    <location>
        <begin position="26"/>
        <end position="90"/>
    </location>
</feature>
<proteinExistence type="predicted"/>
<evidence type="ECO:0000256" key="2">
    <source>
        <dbReference type="SAM" id="SignalP"/>
    </source>
</evidence>
<accession>A0ABQ8QBN3</accession>
<dbReference type="EMBL" id="MU790633">
    <property type="protein sequence ID" value="KAJ3995918.1"/>
    <property type="molecule type" value="Genomic_DNA"/>
</dbReference>
<feature type="region of interest" description="Disordered" evidence="1">
    <location>
        <begin position="28"/>
        <end position="48"/>
    </location>
</feature>
<organism evidence="3 4">
    <name type="scientific">Lentinula boryana</name>
    <dbReference type="NCBI Taxonomy" id="40481"/>
    <lineage>
        <taxon>Eukaryota</taxon>
        <taxon>Fungi</taxon>
        <taxon>Dikarya</taxon>
        <taxon>Basidiomycota</taxon>
        <taxon>Agaricomycotina</taxon>
        <taxon>Agaricomycetes</taxon>
        <taxon>Agaricomycetidae</taxon>
        <taxon>Agaricales</taxon>
        <taxon>Marasmiineae</taxon>
        <taxon>Omphalotaceae</taxon>
        <taxon>Lentinula</taxon>
    </lineage>
</organism>
<evidence type="ECO:0000313" key="3">
    <source>
        <dbReference type="EMBL" id="KAJ3995918.1"/>
    </source>
</evidence>
<evidence type="ECO:0000313" key="4">
    <source>
        <dbReference type="Proteomes" id="UP001163828"/>
    </source>
</evidence>
<protein>
    <submittedName>
        <fullName evidence="3">Uncharacterized protein</fullName>
    </submittedName>
</protein>
<keyword evidence="2" id="KW-0732">Signal</keyword>
<name>A0ABQ8QBN3_9AGAR</name>
<dbReference type="Proteomes" id="UP001163828">
    <property type="component" value="Unassembled WGS sequence"/>
</dbReference>
<gene>
    <name evidence="3" type="ORF">F5050DRAFT_209779</name>
</gene>